<dbReference type="GO" id="GO:0005525">
    <property type="term" value="F:GTP binding"/>
    <property type="evidence" value="ECO:0007669"/>
    <property type="project" value="InterPro"/>
</dbReference>
<dbReference type="InterPro" id="IPR027417">
    <property type="entry name" value="P-loop_NTPase"/>
</dbReference>
<evidence type="ECO:0000256" key="4">
    <source>
        <dbReference type="ARBA" id="ARBA00048098"/>
    </source>
</evidence>
<dbReference type="GO" id="GO:0003925">
    <property type="term" value="F:G protein activity"/>
    <property type="evidence" value="ECO:0007669"/>
    <property type="project" value="UniProtKB-EC"/>
</dbReference>
<accession>A0A7R8W741</accession>
<evidence type="ECO:0000313" key="6">
    <source>
        <dbReference type="EMBL" id="CAD7225005.1"/>
    </source>
</evidence>
<dbReference type="PROSITE" id="PS51421">
    <property type="entry name" value="RAS"/>
    <property type="match status" value="1"/>
</dbReference>
<dbReference type="SUPFAM" id="SSF52540">
    <property type="entry name" value="P-loop containing nucleoside triphosphate hydrolases"/>
    <property type="match status" value="1"/>
</dbReference>
<protein>
    <recommendedName>
        <fullName evidence="2">small monomeric GTPase</fullName>
        <ecNumber evidence="2">3.6.5.2</ecNumber>
    </recommendedName>
</protein>
<sequence length="316" mass="35020">MYGENQFHRRPDEIFSVGLPMATTSRKLKIPGPKQNHLKKGFYWLTGSGCCSSNSVTIYAVRMLHTVDESNQNSRIRDPRRAASALPPSSAANPPCRPGRKCLPPRNHGLRQFPEPSRLFTFPELSLLVLSCGAAKLLMGNPEISSGFTNGKMTSNAIRGIRRKKSTLSEVRIAVIGAPGVGKSALTVRFLTKRYIGEYDHQADSKHKHEMLVDGEPVIFEIMDTTAKNPGELPPSELLQWADGFFLVFSITDRDSFTYIKRVKQQILDRKGGKDVNNSFSGPPMAIVGNKGDMVHLRQVSTEEEGLGQGRKKEIV</sequence>
<keyword evidence="3" id="KW-0378">Hydrolase</keyword>
<evidence type="ECO:0000256" key="3">
    <source>
        <dbReference type="ARBA" id="ARBA00022801"/>
    </source>
</evidence>
<evidence type="ECO:0000256" key="1">
    <source>
        <dbReference type="ARBA" id="ARBA00008344"/>
    </source>
</evidence>
<organism evidence="6">
    <name type="scientific">Cyprideis torosa</name>
    <dbReference type="NCBI Taxonomy" id="163714"/>
    <lineage>
        <taxon>Eukaryota</taxon>
        <taxon>Metazoa</taxon>
        <taxon>Ecdysozoa</taxon>
        <taxon>Arthropoda</taxon>
        <taxon>Crustacea</taxon>
        <taxon>Oligostraca</taxon>
        <taxon>Ostracoda</taxon>
        <taxon>Podocopa</taxon>
        <taxon>Podocopida</taxon>
        <taxon>Cytherocopina</taxon>
        <taxon>Cytheroidea</taxon>
        <taxon>Cytherideidae</taxon>
        <taxon>Cyprideis</taxon>
    </lineage>
</organism>
<feature type="compositionally biased region" description="Low complexity" evidence="5">
    <location>
        <begin position="82"/>
        <end position="94"/>
    </location>
</feature>
<comment type="similarity">
    <text evidence="1">Belongs to the small GTPase superfamily. Ras family.</text>
</comment>
<name>A0A7R8W741_9CRUS</name>
<proteinExistence type="inferred from homology"/>
<dbReference type="PRINTS" id="PR00449">
    <property type="entry name" value="RASTRNSFRMNG"/>
</dbReference>
<dbReference type="Pfam" id="PF00071">
    <property type="entry name" value="Ras"/>
    <property type="match status" value="1"/>
</dbReference>
<evidence type="ECO:0000256" key="2">
    <source>
        <dbReference type="ARBA" id="ARBA00011984"/>
    </source>
</evidence>
<dbReference type="SMART" id="SM00173">
    <property type="entry name" value="RAS"/>
    <property type="match status" value="1"/>
</dbReference>
<comment type="catalytic activity">
    <reaction evidence="4">
        <text>GTP + H2O = GDP + phosphate + H(+)</text>
        <dbReference type="Rhea" id="RHEA:19669"/>
        <dbReference type="ChEBI" id="CHEBI:15377"/>
        <dbReference type="ChEBI" id="CHEBI:15378"/>
        <dbReference type="ChEBI" id="CHEBI:37565"/>
        <dbReference type="ChEBI" id="CHEBI:43474"/>
        <dbReference type="ChEBI" id="CHEBI:58189"/>
        <dbReference type="EC" id="3.6.5.2"/>
    </reaction>
</comment>
<dbReference type="EC" id="3.6.5.2" evidence="2"/>
<evidence type="ECO:0000256" key="5">
    <source>
        <dbReference type="SAM" id="MobiDB-lite"/>
    </source>
</evidence>
<dbReference type="InterPro" id="IPR051065">
    <property type="entry name" value="Ras-related_GTPase"/>
</dbReference>
<dbReference type="EMBL" id="OB660483">
    <property type="protein sequence ID" value="CAD7225005.1"/>
    <property type="molecule type" value="Genomic_DNA"/>
</dbReference>
<dbReference type="OrthoDB" id="18798at2759"/>
<dbReference type="Gene3D" id="3.40.50.300">
    <property type="entry name" value="P-loop containing nucleotide triphosphate hydrolases"/>
    <property type="match status" value="1"/>
</dbReference>
<dbReference type="PANTHER" id="PTHR45704">
    <property type="entry name" value="RAS-LIKE FAMILY MEMBER 11"/>
    <property type="match status" value="1"/>
</dbReference>
<gene>
    <name evidence="6" type="ORF">CTOB1V02_LOCUS2954</name>
</gene>
<dbReference type="PROSITE" id="PS51419">
    <property type="entry name" value="RAB"/>
    <property type="match status" value="1"/>
</dbReference>
<dbReference type="AlphaFoldDB" id="A0A7R8W741"/>
<feature type="region of interest" description="Disordered" evidence="5">
    <location>
        <begin position="70"/>
        <end position="100"/>
    </location>
</feature>
<dbReference type="InterPro" id="IPR001806">
    <property type="entry name" value="Small_GTPase"/>
</dbReference>
<reference evidence="6" key="1">
    <citation type="submission" date="2020-11" db="EMBL/GenBank/DDBJ databases">
        <authorList>
            <person name="Tran Van P."/>
        </authorList>
    </citation>
    <scope>NUCLEOTIDE SEQUENCE</scope>
</reference>
<dbReference type="SMART" id="SM00175">
    <property type="entry name" value="RAB"/>
    <property type="match status" value="1"/>
</dbReference>